<feature type="domain" description="PINIT" evidence="7">
    <location>
        <begin position="183"/>
        <end position="259"/>
    </location>
</feature>
<evidence type="ECO:0000313" key="8">
    <source>
        <dbReference type="EMBL" id="CAD7201386.1"/>
    </source>
</evidence>
<dbReference type="PANTHER" id="PTHR10782">
    <property type="entry name" value="ZINC FINGER MIZ DOMAIN-CONTAINING PROTEIN"/>
    <property type="match status" value="1"/>
</dbReference>
<proteinExistence type="inferred from homology"/>
<comment type="pathway">
    <text evidence="1">Protein modification; protein sumoylation.</text>
</comment>
<dbReference type="Pfam" id="PF14324">
    <property type="entry name" value="PINIT"/>
    <property type="match status" value="1"/>
</dbReference>
<evidence type="ECO:0008006" key="9">
    <source>
        <dbReference type="Google" id="ProtNLM"/>
    </source>
</evidence>
<evidence type="ECO:0000256" key="4">
    <source>
        <dbReference type="ARBA" id="ARBA00022786"/>
    </source>
</evidence>
<dbReference type="PROSITE" id="PS51466">
    <property type="entry name" value="PINIT"/>
    <property type="match status" value="1"/>
</dbReference>
<dbReference type="SMART" id="SM00513">
    <property type="entry name" value="SAP"/>
    <property type="match status" value="1"/>
</dbReference>
<reference evidence="8" key="1">
    <citation type="submission" date="2020-11" db="EMBL/GenBank/DDBJ databases">
        <authorList>
            <person name="Tran Van P."/>
        </authorList>
    </citation>
    <scope>NUCLEOTIDE SEQUENCE</scope>
</reference>
<feature type="domain" description="SAP" evidence="6">
    <location>
        <begin position="2"/>
        <end position="36"/>
    </location>
</feature>
<sequence length="259" mass="29131">MILSFSVSQLQALLDYAGRNKSGRKTELQSRAVDLLKLHSTPVNMKIKALYKSFSYHAVHIQVEHPTVERERERVCRARALELGYWRYTFSVLVFRISVSVKGQGYTPSTSQPPNSTSSMSSSRQSTAAYTSAAIQHQNNQMRTPIYPGYLPQHANPQMPSQLHPPMYSTPYPHPYTPKLSAQSATPSYPVHPDVRLKKLPFYDILVELIKPSSLVPKDNGRPQNASFSFHLTPQQATDVTSSRDCRLGGRLEFVNQVG</sequence>
<feature type="region of interest" description="Disordered" evidence="5">
    <location>
        <begin position="103"/>
        <end position="131"/>
    </location>
</feature>
<dbReference type="PROSITE" id="PS50800">
    <property type="entry name" value="SAP"/>
    <property type="match status" value="1"/>
</dbReference>
<dbReference type="PANTHER" id="PTHR10782:SF94">
    <property type="entry name" value="SUPPRESSOR OF VARIEGATION 2-10, ISOFORM I"/>
    <property type="match status" value="1"/>
</dbReference>
<comment type="similarity">
    <text evidence="2">Belongs to the PIAS family.</text>
</comment>
<dbReference type="UniPathway" id="UPA00886"/>
<organism evidence="8">
    <name type="scientific">Timema douglasi</name>
    <name type="common">Walking stick</name>
    <dbReference type="NCBI Taxonomy" id="61478"/>
    <lineage>
        <taxon>Eukaryota</taxon>
        <taxon>Metazoa</taxon>
        <taxon>Ecdysozoa</taxon>
        <taxon>Arthropoda</taxon>
        <taxon>Hexapoda</taxon>
        <taxon>Insecta</taxon>
        <taxon>Pterygota</taxon>
        <taxon>Neoptera</taxon>
        <taxon>Polyneoptera</taxon>
        <taxon>Phasmatodea</taxon>
        <taxon>Timematodea</taxon>
        <taxon>Timematoidea</taxon>
        <taxon>Timematidae</taxon>
        <taxon>Timema</taxon>
    </lineage>
</organism>
<dbReference type="InterPro" id="IPR003034">
    <property type="entry name" value="SAP_dom"/>
</dbReference>
<gene>
    <name evidence="8" type="ORF">TDIB3V08_LOCUS7587</name>
</gene>
<evidence type="ECO:0000259" key="6">
    <source>
        <dbReference type="PROSITE" id="PS50800"/>
    </source>
</evidence>
<name>A0A7R8VPR4_TIMDO</name>
<keyword evidence="3" id="KW-0808">Transferase</keyword>
<dbReference type="GO" id="GO:0006357">
    <property type="term" value="P:regulation of transcription by RNA polymerase II"/>
    <property type="evidence" value="ECO:0007669"/>
    <property type="project" value="TreeGrafter"/>
</dbReference>
<evidence type="ECO:0000256" key="1">
    <source>
        <dbReference type="ARBA" id="ARBA00004718"/>
    </source>
</evidence>
<evidence type="ECO:0000259" key="7">
    <source>
        <dbReference type="PROSITE" id="PS51466"/>
    </source>
</evidence>
<dbReference type="GO" id="GO:0000785">
    <property type="term" value="C:chromatin"/>
    <property type="evidence" value="ECO:0007669"/>
    <property type="project" value="TreeGrafter"/>
</dbReference>
<dbReference type="Gene3D" id="2.60.120.780">
    <property type="entry name" value="PINIT domain"/>
    <property type="match status" value="1"/>
</dbReference>
<dbReference type="Pfam" id="PF02037">
    <property type="entry name" value="SAP"/>
    <property type="match status" value="1"/>
</dbReference>
<dbReference type="GO" id="GO:0061665">
    <property type="term" value="F:SUMO ligase activity"/>
    <property type="evidence" value="ECO:0007669"/>
    <property type="project" value="TreeGrafter"/>
</dbReference>
<dbReference type="GO" id="GO:0016925">
    <property type="term" value="P:protein sumoylation"/>
    <property type="evidence" value="ECO:0007669"/>
    <property type="project" value="UniProtKB-UniPathway"/>
</dbReference>
<dbReference type="GO" id="GO:0003712">
    <property type="term" value="F:transcription coregulator activity"/>
    <property type="evidence" value="ECO:0007669"/>
    <property type="project" value="TreeGrafter"/>
</dbReference>
<accession>A0A7R8VPR4</accession>
<dbReference type="AlphaFoldDB" id="A0A7R8VPR4"/>
<keyword evidence="4" id="KW-0833">Ubl conjugation pathway</keyword>
<dbReference type="InterPro" id="IPR023321">
    <property type="entry name" value="PINIT"/>
</dbReference>
<evidence type="ECO:0000256" key="2">
    <source>
        <dbReference type="ARBA" id="ARBA00005383"/>
    </source>
</evidence>
<feature type="compositionally biased region" description="Low complexity" evidence="5">
    <location>
        <begin position="107"/>
        <end position="127"/>
    </location>
</feature>
<dbReference type="InterPro" id="IPR036361">
    <property type="entry name" value="SAP_dom_sf"/>
</dbReference>
<evidence type="ECO:0000256" key="3">
    <source>
        <dbReference type="ARBA" id="ARBA00022679"/>
    </source>
</evidence>
<dbReference type="Gene3D" id="1.10.720.30">
    <property type="entry name" value="SAP domain"/>
    <property type="match status" value="1"/>
</dbReference>
<evidence type="ECO:0000256" key="5">
    <source>
        <dbReference type="SAM" id="MobiDB-lite"/>
    </source>
</evidence>
<dbReference type="EMBL" id="OA568318">
    <property type="protein sequence ID" value="CAD7201386.1"/>
    <property type="molecule type" value="Genomic_DNA"/>
</dbReference>
<dbReference type="InterPro" id="IPR038654">
    <property type="entry name" value="PINIT_sf"/>
</dbReference>
<dbReference type="SUPFAM" id="SSF68906">
    <property type="entry name" value="SAP domain"/>
    <property type="match status" value="1"/>
</dbReference>
<protein>
    <recommendedName>
        <fullName evidence="9">SAP domain-containing protein</fullName>
    </recommendedName>
</protein>